<reference evidence="1" key="1">
    <citation type="submission" date="2018-02" db="EMBL/GenBank/DDBJ databases">
        <title>Rhizophora mucronata_Transcriptome.</title>
        <authorList>
            <person name="Meera S.P."/>
            <person name="Sreeshan A."/>
            <person name="Augustine A."/>
        </authorList>
    </citation>
    <scope>NUCLEOTIDE SEQUENCE</scope>
    <source>
        <tissue evidence="1">Leaf</tissue>
    </source>
</reference>
<dbReference type="EMBL" id="GGEC01083709">
    <property type="protein sequence ID" value="MBX64193.1"/>
    <property type="molecule type" value="Transcribed_RNA"/>
</dbReference>
<evidence type="ECO:0000313" key="1">
    <source>
        <dbReference type="EMBL" id="MBX64193.1"/>
    </source>
</evidence>
<proteinExistence type="predicted"/>
<sequence length="57" mass="6625">MKGKSFLLELNQLNHEALPAISDEPILWDKRLDHYYNAGLQYLQKNQLVLDLPKNSS</sequence>
<name>A0A2P2QB63_RHIMU</name>
<organism evidence="1">
    <name type="scientific">Rhizophora mucronata</name>
    <name type="common">Asiatic mangrove</name>
    <dbReference type="NCBI Taxonomy" id="61149"/>
    <lineage>
        <taxon>Eukaryota</taxon>
        <taxon>Viridiplantae</taxon>
        <taxon>Streptophyta</taxon>
        <taxon>Embryophyta</taxon>
        <taxon>Tracheophyta</taxon>
        <taxon>Spermatophyta</taxon>
        <taxon>Magnoliopsida</taxon>
        <taxon>eudicotyledons</taxon>
        <taxon>Gunneridae</taxon>
        <taxon>Pentapetalae</taxon>
        <taxon>rosids</taxon>
        <taxon>fabids</taxon>
        <taxon>Malpighiales</taxon>
        <taxon>Rhizophoraceae</taxon>
        <taxon>Rhizophora</taxon>
    </lineage>
</organism>
<protein>
    <submittedName>
        <fullName evidence="1">Uncharacterized protein</fullName>
    </submittedName>
</protein>
<accession>A0A2P2QB63</accession>
<dbReference type="AlphaFoldDB" id="A0A2P2QB63"/>